<dbReference type="AlphaFoldDB" id="A0A3N0XNQ2"/>
<keyword evidence="2" id="KW-1185">Reference proteome</keyword>
<reference evidence="1 2" key="1">
    <citation type="submission" date="2018-10" db="EMBL/GenBank/DDBJ databases">
        <title>Genome assembly for a Yunnan-Guizhou Plateau 3E fish, Anabarilius grahami (Regan), and its evolutionary and genetic applications.</title>
        <authorList>
            <person name="Jiang W."/>
        </authorList>
    </citation>
    <scope>NUCLEOTIDE SEQUENCE [LARGE SCALE GENOMIC DNA]</scope>
    <source>
        <strain evidence="1">AG-KIZ</strain>
        <tissue evidence="1">Muscle</tissue>
    </source>
</reference>
<sequence>MRPLCVDSSVEYNGSDVVLSCRVALSVVFVCLQHSCFCTASCSVFIREEKKAKKLNKNEKNSLRLLFSAHFVPPKYTFKRRKLGAHQVGASLTERGTAVEPEVPRTHTVTKGKRVRVRERQLQSRASVQGPLRGHCSNTRAVGLGGRYGGFSDMT</sequence>
<dbReference type="EMBL" id="RJVU01067793">
    <property type="protein sequence ID" value="ROI82000.1"/>
    <property type="molecule type" value="Genomic_DNA"/>
</dbReference>
<evidence type="ECO:0000313" key="2">
    <source>
        <dbReference type="Proteomes" id="UP000281406"/>
    </source>
</evidence>
<comment type="caution">
    <text evidence="1">The sequence shown here is derived from an EMBL/GenBank/DDBJ whole genome shotgun (WGS) entry which is preliminary data.</text>
</comment>
<accession>A0A3N0XNQ2</accession>
<name>A0A3N0XNQ2_ANAGA</name>
<protein>
    <submittedName>
        <fullName evidence="1">Uncharacterized protein</fullName>
    </submittedName>
</protein>
<dbReference type="Proteomes" id="UP000281406">
    <property type="component" value="Unassembled WGS sequence"/>
</dbReference>
<gene>
    <name evidence="1" type="ORF">DPX16_22235</name>
</gene>
<proteinExistence type="predicted"/>
<organism evidence="1 2">
    <name type="scientific">Anabarilius grahami</name>
    <name type="common">Kanglang fish</name>
    <name type="synonym">Barilius grahami</name>
    <dbReference type="NCBI Taxonomy" id="495550"/>
    <lineage>
        <taxon>Eukaryota</taxon>
        <taxon>Metazoa</taxon>
        <taxon>Chordata</taxon>
        <taxon>Craniata</taxon>
        <taxon>Vertebrata</taxon>
        <taxon>Euteleostomi</taxon>
        <taxon>Actinopterygii</taxon>
        <taxon>Neopterygii</taxon>
        <taxon>Teleostei</taxon>
        <taxon>Ostariophysi</taxon>
        <taxon>Cypriniformes</taxon>
        <taxon>Xenocyprididae</taxon>
        <taxon>Xenocypridinae</taxon>
        <taxon>Xenocypridinae incertae sedis</taxon>
        <taxon>Anabarilius</taxon>
    </lineage>
</organism>
<evidence type="ECO:0000313" key="1">
    <source>
        <dbReference type="EMBL" id="ROI82000.1"/>
    </source>
</evidence>